<keyword evidence="4 7" id="KW-0812">Transmembrane</keyword>
<keyword evidence="2 7" id="KW-0813">Transport</keyword>
<dbReference type="EMBL" id="NOXF01000004">
    <property type="protein sequence ID" value="PEQ24816.1"/>
    <property type="molecule type" value="Genomic_DNA"/>
</dbReference>
<dbReference type="Pfam" id="PF00528">
    <property type="entry name" value="BPD_transp_1"/>
    <property type="match status" value="1"/>
</dbReference>
<feature type="transmembrane region" description="Helical" evidence="7">
    <location>
        <begin position="12"/>
        <end position="36"/>
    </location>
</feature>
<name>A7VU93_9FIRM</name>
<protein>
    <submittedName>
        <fullName evidence="9">ABC transporter, permease protein</fullName>
    </submittedName>
    <submittedName>
        <fullName evidence="10">Carbohydrate ABC transporter permease</fullName>
    </submittedName>
</protein>
<keyword evidence="3" id="KW-1003">Cell membrane</keyword>
<evidence type="ECO:0000256" key="2">
    <source>
        <dbReference type="ARBA" id="ARBA00022448"/>
    </source>
</evidence>
<evidence type="ECO:0000256" key="5">
    <source>
        <dbReference type="ARBA" id="ARBA00022989"/>
    </source>
</evidence>
<keyword evidence="12" id="KW-1185">Reference proteome</keyword>
<evidence type="ECO:0000313" key="11">
    <source>
        <dbReference type="Proteomes" id="UP000003490"/>
    </source>
</evidence>
<reference evidence="9 11" key="2">
    <citation type="submission" date="2007-08" db="EMBL/GenBank/DDBJ databases">
        <authorList>
            <person name="Fulton L."/>
            <person name="Clifton S."/>
            <person name="Fulton B."/>
            <person name="Xu J."/>
            <person name="Minx P."/>
            <person name="Pepin K.H."/>
            <person name="Johnson M."/>
            <person name="Thiruvilangam P."/>
            <person name="Bhonagiri V."/>
            <person name="Nash W.E."/>
            <person name="Wang C."/>
            <person name="Mardis E.R."/>
            <person name="Wilson R.K."/>
        </authorList>
    </citation>
    <scope>NUCLEOTIDE SEQUENCE [LARGE SCALE GENOMIC DNA]</scope>
    <source>
        <strain evidence="9 11">DSM 753</strain>
    </source>
</reference>
<comment type="caution">
    <text evidence="9">The sequence shown here is derived from an EMBL/GenBank/DDBJ whole genome shotgun (WGS) entry which is preliminary data.</text>
</comment>
<dbReference type="PANTHER" id="PTHR43744:SF12">
    <property type="entry name" value="ABC TRANSPORTER PERMEASE PROTEIN MG189-RELATED"/>
    <property type="match status" value="1"/>
</dbReference>
<organism evidence="9 11">
    <name type="scientific">[Clostridium] leptum DSM 753</name>
    <dbReference type="NCBI Taxonomy" id="428125"/>
    <lineage>
        <taxon>Bacteria</taxon>
        <taxon>Bacillati</taxon>
        <taxon>Bacillota</taxon>
        <taxon>Clostridia</taxon>
        <taxon>Eubacteriales</taxon>
        <taxon>Oscillospiraceae</taxon>
        <taxon>Oscillospiraceae incertae sedis</taxon>
    </lineage>
</organism>
<reference evidence="10 12" key="3">
    <citation type="submission" date="2017-07" db="EMBL/GenBank/DDBJ databases">
        <title>Prevalence of linear plasmids in Cutibacterium (Propionibacterium) acnes isolates obtained from prostatic tissue.</title>
        <authorList>
            <person name="Davidsson S."/>
            <person name="Carlsson J."/>
            <person name="Molling P."/>
            <person name="Andren O."/>
            <person name="Andersson S.-O."/>
            <person name="Brzuszkiewicz E."/>
            <person name="Poehlein A."/>
            <person name="Al-Zeer M."/>
            <person name="Brinkmann V."/>
            <person name="Scavenius C."/>
            <person name="Nazipi S."/>
            <person name="Soderquist B."/>
            <person name="Bruggemann H."/>
        </authorList>
    </citation>
    <scope>NUCLEOTIDE SEQUENCE [LARGE SCALE GENOMIC DNA]</scope>
    <source>
        <strain evidence="10 12">DSM 753</strain>
    </source>
</reference>
<dbReference type="HOGENOM" id="CLU_016047_1_1_9"/>
<evidence type="ECO:0000256" key="1">
    <source>
        <dbReference type="ARBA" id="ARBA00004651"/>
    </source>
</evidence>
<dbReference type="GO" id="GO:0005886">
    <property type="term" value="C:plasma membrane"/>
    <property type="evidence" value="ECO:0007669"/>
    <property type="project" value="UniProtKB-SubCell"/>
</dbReference>
<proteinExistence type="inferred from homology"/>
<dbReference type="InterPro" id="IPR000515">
    <property type="entry name" value="MetI-like"/>
</dbReference>
<dbReference type="PROSITE" id="PS50928">
    <property type="entry name" value="ABC_TM1"/>
    <property type="match status" value="1"/>
</dbReference>
<evidence type="ECO:0000256" key="4">
    <source>
        <dbReference type="ARBA" id="ARBA00022692"/>
    </source>
</evidence>
<evidence type="ECO:0000256" key="7">
    <source>
        <dbReference type="RuleBase" id="RU363032"/>
    </source>
</evidence>
<dbReference type="CDD" id="cd06261">
    <property type="entry name" value="TM_PBP2"/>
    <property type="match status" value="1"/>
</dbReference>
<dbReference type="InterPro" id="IPR035906">
    <property type="entry name" value="MetI-like_sf"/>
</dbReference>
<keyword evidence="6 7" id="KW-0472">Membrane</keyword>
<feature type="transmembrane region" description="Helical" evidence="7">
    <location>
        <begin position="246"/>
        <end position="267"/>
    </location>
</feature>
<keyword evidence="5 7" id="KW-1133">Transmembrane helix</keyword>
<dbReference type="Gene3D" id="1.10.3720.10">
    <property type="entry name" value="MetI-like"/>
    <property type="match status" value="1"/>
</dbReference>
<dbReference type="GO" id="GO:0055085">
    <property type="term" value="P:transmembrane transport"/>
    <property type="evidence" value="ECO:0007669"/>
    <property type="project" value="InterPro"/>
</dbReference>
<reference evidence="9 11" key="1">
    <citation type="submission" date="2007-08" db="EMBL/GenBank/DDBJ databases">
        <title>Draft genome sequence of Clostridium leptum (DSM 753).</title>
        <authorList>
            <person name="Sudarsanam P."/>
            <person name="Ley R."/>
            <person name="Guruge J."/>
            <person name="Turnbaugh P.J."/>
            <person name="Mahowald M."/>
            <person name="Liep D."/>
            <person name="Gordon J."/>
        </authorList>
    </citation>
    <scope>NUCLEOTIDE SEQUENCE [LARGE SCALE GENOMIC DNA]</scope>
    <source>
        <strain evidence="9 11">DSM 753</strain>
    </source>
</reference>
<dbReference type="AlphaFoldDB" id="A7VU93"/>
<sequence length="282" mass="31047">MKAKNYAARKKAANWIVILIIFVVAVLMLIPFLWMISTSLRPASESMKLPPSFLPTQFEYGNYLELFQSSIPFLNLFGNSIFVTVIVTAAQLITCSTAAYSFARLNFPGRNIIFGILLCTLMVPIQVTIIPLFIGMSSVNLTDTLLSIILPYLTSIFGIFLMRQFFVTLPKELEDSAKIDGAGPYRTFFSIILPQAGSSLSALGIIAFNNCWNNYFTPLIFINSWEKMTLPLGIAALRGFMGSGNLSAVMAGVTLATLPVIIVFLFAQRFFIEGLAMSGIKG</sequence>
<gene>
    <name evidence="10" type="ORF">CH238_07610</name>
    <name evidence="9" type="ORF">CLOLEP_02139</name>
</gene>
<dbReference type="EMBL" id="ABCB02000019">
    <property type="protein sequence ID" value="EDO60543.1"/>
    <property type="molecule type" value="Genomic_DNA"/>
</dbReference>
<dbReference type="SUPFAM" id="SSF161098">
    <property type="entry name" value="MetI-like"/>
    <property type="match status" value="1"/>
</dbReference>
<evidence type="ECO:0000256" key="6">
    <source>
        <dbReference type="ARBA" id="ARBA00023136"/>
    </source>
</evidence>
<dbReference type="Proteomes" id="UP000220611">
    <property type="component" value="Unassembled WGS sequence"/>
</dbReference>
<dbReference type="eggNOG" id="COG0395">
    <property type="taxonomic scope" value="Bacteria"/>
</dbReference>
<dbReference type="Proteomes" id="UP000003490">
    <property type="component" value="Unassembled WGS sequence"/>
</dbReference>
<accession>A7VU93</accession>
<dbReference type="PANTHER" id="PTHR43744">
    <property type="entry name" value="ABC TRANSPORTER PERMEASE PROTEIN MG189-RELATED-RELATED"/>
    <property type="match status" value="1"/>
</dbReference>
<evidence type="ECO:0000313" key="10">
    <source>
        <dbReference type="EMBL" id="PEQ24816.1"/>
    </source>
</evidence>
<comment type="subcellular location">
    <subcellularLocation>
        <location evidence="1 7">Cell membrane</location>
        <topology evidence="1 7">Multi-pass membrane protein</topology>
    </subcellularLocation>
</comment>
<dbReference type="OrthoDB" id="9771544at2"/>
<evidence type="ECO:0000259" key="8">
    <source>
        <dbReference type="PROSITE" id="PS50928"/>
    </source>
</evidence>
<evidence type="ECO:0000313" key="12">
    <source>
        <dbReference type="Proteomes" id="UP000220611"/>
    </source>
</evidence>
<feature type="transmembrane region" description="Helical" evidence="7">
    <location>
        <begin position="146"/>
        <end position="166"/>
    </location>
</feature>
<evidence type="ECO:0000313" key="9">
    <source>
        <dbReference type="EMBL" id="EDO60543.1"/>
    </source>
</evidence>
<feature type="transmembrane region" description="Helical" evidence="7">
    <location>
        <begin position="76"/>
        <end position="100"/>
    </location>
</feature>
<feature type="transmembrane region" description="Helical" evidence="7">
    <location>
        <begin position="112"/>
        <end position="134"/>
    </location>
</feature>
<comment type="similarity">
    <text evidence="7">Belongs to the binding-protein-dependent transport system permease family.</text>
</comment>
<feature type="transmembrane region" description="Helical" evidence="7">
    <location>
        <begin position="187"/>
        <end position="208"/>
    </location>
</feature>
<feature type="domain" description="ABC transmembrane type-1" evidence="8">
    <location>
        <begin position="77"/>
        <end position="267"/>
    </location>
</feature>
<evidence type="ECO:0000256" key="3">
    <source>
        <dbReference type="ARBA" id="ARBA00022475"/>
    </source>
</evidence>